<evidence type="ECO:0000313" key="2">
    <source>
        <dbReference type="Proteomes" id="UP000324611"/>
    </source>
</evidence>
<name>A0A5B2W0C8_9BACT</name>
<protein>
    <submittedName>
        <fullName evidence="1">Uncharacterized protein</fullName>
    </submittedName>
</protein>
<reference evidence="1 2" key="2">
    <citation type="submission" date="2019-09" db="EMBL/GenBank/DDBJ databases">
        <authorList>
            <person name="Jin C."/>
        </authorList>
    </citation>
    <scope>NUCLEOTIDE SEQUENCE [LARGE SCALE GENOMIC DNA]</scope>
    <source>
        <strain evidence="1 2">BN140078</strain>
    </source>
</reference>
<reference evidence="1 2" key="1">
    <citation type="submission" date="2019-09" db="EMBL/GenBank/DDBJ databases">
        <title>Chitinophaga ginsengihumi sp. nov., isolated from soil of ginseng rhizosphere.</title>
        <authorList>
            <person name="Lee J."/>
        </authorList>
    </citation>
    <scope>NUCLEOTIDE SEQUENCE [LARGE SCALE GENOMIC DNA]</scope>
    <source>
        <strain evidence="1 2">BN140078</strain>
    </source>
</reference>
<gene>
    <name evidence="1" type="ORF">F0L74_00890</name>
</gene>
<evidence type="ECO:0000313" key="1">
    <source>
        <dbReference type="EMBL" id="KAA2244564.1"/>
    </source>
</evidence>
<keyword evidence="2" id="KW-1185">Reference proteome</keyword>
<accession>A0A5B2W0C8</accession>
<proteinExistence type="predicted"/>
<dbReference type="Proteomes" id="UP000324611">
    <property type="component" value="Unassembled WGS sequence"/>
</dbReference>
<dbReference type="AlphaFoldDB" id="A0A5B2W0C8"/>
<dbReference type="EMBL" id="VUOC01000001">
    <property type="protein sequence ID" value="KAA2244564.1"/>
    <property type="molecule type" value="Genomic_DNA"/>
</dbReference>
<organism evidence="1 2">
    <name type="scientific">Chitinophaga agrisoli</name>
    <dbReference type="NCBI Taxonomy" id="2607653"/>
    <lineage>
        <taxon>Bacteria</taxon>
        <taxon>Pseudomonadati</taxon>
        <taxon>Bacteroidota</taxon>
        <taxon>Chitinophagia</taxon>
        <taxon>Chitinophagales</taxon>
        <taxon>Chitinophagaceae</taxon>
        <taxon>Chitinophaga</taxon>
    </lineage>
</organism>
<comment type="caution">
    <text evidence="1">The sequence shown here is derived from an EMBL/GenBank/DDBJ whole genome shotgun (WGS) entry which is preliminary data.</text>
</comment>
<sequence>METVNVKPHQCLMDLSMQRTGSINALFDFALANGISITDDLVSGSALWAPDVEIADRRTFQTLKDEQVIPANGYTLADEAVVKTGMGYMAIQVDFRVS</sequence>
<dbReference type="RefSeq" id="WP_149835962.1">
    <property type="nucleotide sequence ID" value="NZ_VUOC01000001.1"/>
</dbReference>